<dbReference type="GO" id="GO:0009279">
    <property type="term" value="C:cell outer membrane"/>
    <property type="evidence" value="ECO:0007669"/>
    <property type="project" value="UniProtKB-SubCell"/>
</dbReference>
<dbReference type="PANTHER" id="PTHR30329">
    <property type="entry name" value="STATOR ELEMENT OF FLAGELLAR MOTOR COMPLEX"/>
    <property type="match status" value="1"/>
</dbReference>
<evidence type="ECO:0000259" key="5">
    <source>
        <dbReference type="PROSITE" id="PS51123"/>
    </source>
</evidence>
<reference evidence="6 7" key="1">
    <citation type="submission" date="2018-03" db="EMBL/GenBank/DDBJ databases">
        <title>Genomic Encyclopedia of Archaeal and Bacterial Type Strains, Phase II (KMG-II): from individual species to whole genera.</title>
        <authorList>
            <person name="Goeker M."/>
        </authorList>
    </citation>
    <scope>NUCLEOTIDE SEQUENCE [LARGE SCALE GENOMIC DNA]</scope>
    <source>
        <strain evidence="6 7">DSM 101533</strain>
    </source>
</reference>
<dbReference type="InterPro" id="IPR050330">
    <property type="entry name" value="Bact_OuterMem_StrucFunc"/>
</dbReference>
<dbReference type="InterPro" id="IPR006665">
    <property type="entry name" value="OmpA-like"/>
</dbReference>
<name>A0A2T0VXU0_9RHOB</name>
<evidence type="ECO:0000256" key="1">
    <source>
        <dbReference type="ARBA" id="ARBA00004442"/>
    </source>
</evidence>
<evidence type="ECO:0000256" key="3">
    <source>
        <dbReference type="ARBA" id="ARBA00023237"/>
    </source>
</evidence>
<feature type="domain" description="OmpA-like" evidence="5">
    <location>
        <begin position="62"/>
        <end position="178"/>
    </location>
</feature>
<keyword evidence="2 4" id="KW-0472">Membrane</keyword>
<dbReference type="RefSeq" id="WP_106358125.1">
    <property type="nucleotide sequence ID" value="NZ_PVTP01000007.1"/>
</dbReference>
<organism evidence="6 7">
    <name type="scientific">Yoonia maritima</name>
    <dbReference type="NCBI Taxonomy" id="1435347"/>
    <lineage>
        <taxon>Bacteria</taxon>
        <taxon>Pseudomonadati</taxon>
        <taxon>Pseudomonadota</taxon>
        <taxon>Alphaproteobacteria</taxon>
        <taxon>Rhodobacterales</taxon>
        <taxon>Paracoccaceae</taxon>
        <taxon>Yoonia</taxon>
    </lineage>
</organism>
<dbReference type="PANTHER" id="PTHR30329:SF21">
    <property type="entry name" value="LIPOPROTEIN YIAD-RELATED"/>
    <property type="match status" value="1"/>
</dbReference>
<dbReference type="CDD" id="cd07185">
    <property type="entry name" value="OmpA_C-like"/>
    <property type="match status" value="1"/>
</dbReference>
<dbReference type="AlphaFoldDB" id="A0A2T0VXU0"/>
<proteinExistence type="predicted"/>
<protein>
    <submittedName>
        <fullName evidence="6">Outer membrane protein OmpA-like peptidoglycan-associated protein</fullName>
    </submittedName>
</protein>
<evidence type="ECO:0000256" key="4">
    <source>
        <dbReference type="PROSITE-ProRule" id="PRU00473"/>
    </source>
</evidence>
<dbReference type="InterPro" id="IPR006664">
    <property type="entry name" value="OMP_bac"/>
</dbReference>
<keyword evidence="7" id="KW-1185">Reference proteome</keyword>
<evidence type="ECO:0000313" key="7">
    <source>
        <dbReference type="Proteomes" id="UP000238007"/>
    </source>
</evidence>
<sequence>MKKLMTTAMAAALLAGCSTTSDEYASLQYEAGAVIDNGQFGNATMNNVMVQSAQEDYRVNLARRFASEIESTVTFEFNSTQLDANARQVLSLQADWIKQFPEVRFKVYGHTDLVGSQAYNRRLGLRRAQTVVAFLTAQGIDRSRLEAVASFGETQPLIATNDRERRNRRTVTEVSGFVESEPMVLEGKYAEVIYREYIASAVRATTIEGGGISE</sequence>
<gene>
    <name evidence="6" type="ORF">CLV80_107141</name>
</gene>
<evidence type="ECO:0000313" key="6">
    <source>
        <dbReference type="EMBL" id="PRY76964.1"/>
    </source>
</evidence>
<accession>A0A2T0VXU0</accession>
<dbReference type="EMBL" id="PVTP01000007">
    <property type="protein sequence ID" value="PRY76964.1"/>
    <property type="molecule type" value="Genomic_DNA"/>
</dbReference>
<dbReference type="PRINTS" id="PR01021">
    <property type="entry name" value="OMPADOMAIN"/>
</dbReference>
<dbReference type="OrthoDB" id="9810367at2"/>
<dbReference type="Pfam" id="PF00691">
    <property type="entry name" value="OmpA"/>
    <property type="match status" value="1"/>
</dbReference>
<dbReference type="Proteomes" id="UP000238007">
    <property type="component" value="Unassembled WGS sequence"/>
</dbReference>
<comment type="caution">
    <text evidence="6">The sequence shown here is derived from an EMBL/GenBank/DDBJ whole genome shotgun (WGS) entry which is preliminary data.</text>
</comment>
<evidence type="ECO:0000256" key="2">
    <source>
        <dbReference type="ARBA" id="ARBA00023136"/>
    </source>
</evidence>
<dbReference type="InterPro" id="IPR036737">
    <property type="entry name" value="OmpA-like_sf"/>
</dbReference>
<dbReference type="SUPFAM" id="SSF103088">
    <property type="entry name" value="OmpA-like"/>
    <property type="match status" value="1"/>
</dbReference>
<keyword evidence="3" id="KW-0998">Cell outer membrane</keyword>
<dbReference type="PROSITE" id="PS51257">
    <property type="entry name" value="PROKAR_LIPOPROTEIN"/>
    <property type="match status" value="1"/>
</dbReference>
<dbReference type="PROSITE" id="PS51123">
    <property type="entry name" value="OMPA_2"/>
    <property type="match status" value="1"/>
</dbReference>
<dbReference type="Gene3D" id="3.30.1330.60">
    <property type="entry name" value="OmpA-like domain"/>
    <property type="match status" value="1"/>
</dbReference>
<comment type="subcellular location">
    <subcellularLocation>
        <location evidence="1">Cell outer membrane</location>
    </subcellularLocation>
</comment>